<dbReference type="EMBL" id="FPBO01000001">
    <property type="protein sequence ID" value="SFU28553.1"/>
    <property type="molecule type" value="Genomic_DNA"/>
</dbReference>
<sequence>MNAARRLAWMLAAMLWAAVARAGDNAQTDAENKIKATYVYKFASYVDWPPAETAAGGAPFVIGIVDADGLAEELKKLSAVHPLKNRPVQVRLLAAGAVPPGLQLLYIGQGAARRARGLLDNVAAQPVLTVTESAGLLAAGSVINLVLVDERIRFEVSLPQAEARRLKISSRLLDVAYRIEGKLP</sequence>
<feature type="chain" id="PRO_5011677025" description="DUF4154 domain-containing protein" evidence="1">
    <location>
        <begin position="23"/>
        <end position="184"/>
    </location>
</feature>
<name>A0A1I7EXA1_9BURK</name>
<evidence type="ECO:0000313" key="3">
    <source>
        <dbReference type="Proteomes" id="UP000199391"/>
    </source>
</evidence>
<keyword evidence="1" id="KW-0732">Signal</keyword>
<accession>A0A1I7EXA1</accession>
<dbReference type="AlphaFoldDB" id="A0A1I7EXA1"/>
<proteinExistence type="predicted"/>
<dbReference type="Pfam" id="PF13689">
    <property type="entry name" value="DUF4154"/>
    <property type="match status" value="1"/>
</dbReference>
<dbReference type="RefSeq" id="WP_177306872.1">
    <property type="nucleotide sequence ID" value="NZ_FPBO01000001.1"/>
</dbReference>
<evidence type="ECO:0008006" key="4">
    <source>
        <dbReference type="Google" id="ProtNLM"/>
    </source>
</evidence>
<evidence type="ECO:0000313" key="2">
    <source>
        <dbReference type="EMBL" id="SFU28553.1"/>
    </source>
</evidence>
<dbReference type="Proteomes" id="UP000199391">
    <property type="component" value="Unassembled WGS sequence"/>
</dbReference>
<gene>
    <name evidence="2" type="ORF">SAMN05216552_1001211</name>
</gene>
<reference evidence="3" key="1">
    <citation type="submission" date="2016-10" db="EMBL/GenBank/DDBJ databases">
        <authorList>
            <person name="Varghese N."/>
            <person name="Submissions S."/>
        </authorList>
    </citation>
    <scope>NUCLEOTIDE SEQUENCE [LARGE SCALE GENOMIC DNA]</scope>
    <source>
        <strain evidence="3">CGMCC 1.11014</strain>
    </source>
</reference>
<keyword evidence="3" id="KW-1185">Reference proteome</keyword>
<evidence type="ECO:0000256" key="1">
    <source>
        <dbReference type="SAM" id="SignalP"/>
    </source>
</evidence>
<dbReference type="InterPro" id="IPR025293">
    <property type="entry name" value="YfiR/HmsC-like"/>
</dbReference>
<dbReference type="STRING" id="1035707.SAMN05216552_1001211"/>
<feature type="signal peptide" evidence="1">
    <location>
        <begin position="1"/>
        <end position="22"/>
    </location>
</feature>
<protein>
    <recommendedName>
        <fullName evidence="4">DUF4154 domain-containing protein</fullName>
    </recommendedName>
</protein>
<organism evidence="2 3">
    <name type="scientific">Pseudoduganella namucuonensis</name>
    <dbReference type="NCBI Taxonomy" id="1035707"/>
    <lineage>
        <taxon>Bacteria</taxon>
        <taxon>Pseudomonadati</taxon>
        <taxon>Pseudomonadota</taxon>
        <taxon>Betaproteobacteria</taxon>
        <taxon>Burkholderiales</taxon>
        <taxon>Oxalobacteraceae</taxon>
        <taxon>Telluria group</taxon>
        <taxon>Pseudoduganella</taxon>
    </lineage>
</organism>